<dbReference type="Proteomes" id="UP001648503">
    <property type="component" value="Unassembled WGS sequence"/>
</dbReference>
<sequence>MDDAATSVPVRHPRGRHSVAHSLKQPNEAASNGCRIRKVSQYDCRIVNDHFACQTIDRFFMMCPNHASRELRPTALAMTAPASPDASALTSLLPFWG</sequence>
<organism evidence="2 3">
    <name type="scientific">Batrachochytrium salamandrivorans</name>
    <dbReference type="NCBI Taxonomy" id="1357716"/>
    <lineage>
        <taxon>Eukaryota</taxon>
        <taxon>Fungi</taxon>
        <taxon>Fungi incertae sedis</taxon>
        <taxon>Chytridiomycota</taxon>
        <taxon>Chytridiomycota incertae sedis</taxon>
        <taxon>Chytridiomycetes</taxon>
        <taxon>Rhizophydiales</taxon>
        <taxon>Rhizophydiales incertae sedis</taxon>
        <taxon>Batrachochytrium</taxon>
    </lineage>
</organism>
<evidence type="ECO:0000256" key="1">
    <source>
        <dbReference type="SAM" id="MobiDB-lite"/>
    </source>
</evidence>
<keyword evidence="3" id="KW-1185">Reference proteome</keyword>
<evidence type="ECO:0000313" key="3">
    <source>
        <dbReference type="Proteomes" id="UP001648503"/>
    </source>
</evidence>
<dbReference type="EMBL" id="JAFCIX010000433">
    <property type="protein sequence ID" value="KAH6590381.1"/>
    <property type="molecule type" value="Genomic_DNA"/>
</dbReference>
<evidence type="ECO:0000313" key="2">
    <source>
        <dbReference type="EMBL" id="KAH6590381.1"/>
    </source>
</evidence>
<proteinExistence type="predicted"/>
<protein>
    <submittedName>
        <fullName evidence="2">Uncharacterized protein</fullName>
    </submittedName>
</protein>
<feature type="region of interest" description="Disordered" evidence="1">
    <location>
        <begin position="1"/>
        <end position="30"/>
    </location>
</feature>
<reference evidence="2 3" key="1">
    <citation type="submission" date="2021-02" db="EMBL/GenBank/DDBJ databases">
        <title>Variation within the Batrachochytrium salamandrivorans European outbreak.</title>
        <authorList>
            <person name="Kelly M."/>
            <person name="Pasmans F."/>
            <person name="Shea T.P."/>
            <person name="Munoz J.F."/>
            <person name="Carranza S."/>
            <person name="Cuomo C.A."/>
            <person name="Martel A."/>
        </authorList>
    </citation>
    <scope>NUCLEOTIDE SEQUENCE [LARGE SCALE GENOMIC DNA]</scope>
    <source>
        <strain evidence="2 3">AMFP18/2</strain>
    </source>
</reference>
<accession>A0ABQ8F1F2</accession>
<gene>
    <name evidence="2" type="ORF">BASA50_009356</name>
</gene>
<comment type="caution">
    <text evidence="2">The sequence shown here is derived from an EMBL/GenBank/DDBJ whole genome shotgun (WGS) entry which is preliminary data.</text>
</comment>
<name>A0ABQ8F1F2_9FUNG</name>